<dbReference type="PANTHER" id="PTHR12770">
    <property type="entry name" value="RUS1 FAMILY PROTEIN C16ORF58"/>
    <property type="match status" value="1"/>
</dbReference>
<evidence type="ECO:0000313" key="9">
    <source>
        <dbReference type="Proteomes" id="UP000001554"/>
    </source>
</evidence>
<dbReference type="InterPro" id="IPR054549">
    <property type="entry name" value="UVB_sens_RUS_dom"/>
</dbReference>
<feature type="domain" description="Root UVB sensitive protein C-terminal" evidence="8">
    <location>
        <begin position="320"/>
        <end position="492"/>
    </location>
</feature>
<dbReference type="OMA" id="VAVQWII"/>
<dbReference type="InterPro" id="IPR055412">
    <property type="entry name" value="UVB_sens_C"/>
</dbReference>
<evidence type="ECO:0000256" key="6">
    <source>
        <dbReference type="SAM" id="Phobius"/>
    </source>
</evidence>
<evidence type="ECO:0000259" key="7">
    <source>
        <dbReference type="Pfam" id="PF04884"/>
    </source>
</evidence>
<gene>
    <name evidence="10" type="primary">LOC118405180</name>
</gene>
<keyword evidence="9" id="KW-1185">Reference proteome</keyword>
<dbReference type="RefSeq" id="XP_035660500.1">
    <property type="nucleotide sequence ID" value="XM_035804607.1"/>
</dbReference>
<protein>
    <submittedName>
        <fullName evidence="10">RUS family member 1-like isoform X1</fullName>
    </submittedName>
</protein>
<dbReference type="GeneID" id="118405180"/>
<dbReference type="GO" id="GO:0016020">
    <property type="term" value="C:membrane"/>
    <property type="evidence" value="ECO:0007669"/>
    <property type="project" value="UniProtKB-SubCell"/>
</dbReference>
<evidence type="ECO:0000256" key="1">
    <source>
        <dbReference type="ARBA" id="ARBA00004370"/>
    </source>
</evidence>
<keyword evidence="5 6" id="KW-0472">Membrane</keyword>
<evidence type="ECO:0000313" key="10">
    <source>
        <dbReference type="RefSeq" id="XP_035660500.1"/>
    </source>
</evidence>
<feature type="transmembrane region" description="Helical" evidence="6">
    <location>
        <begin position="275"/>
        <end position="299"/>
    </location>
</feature>
<dbReference type="InterPro" id="IPR006968">
    <property type="entry name" value="RUS_fam"/>
</dbReference>
<evidence type="ECO:0000256" key="2">
    <source>
        <dbReference type="ARBA" id="ARBA00007558"/>
    </source>
</evidence>
<dbReference type="PANTHER" id="PTHR12770:SF31">
    <property type="entry name" value="RUS FAMILY MEMBER 1"/>
    <property type="match status" value="1"/>
</dbReference>
<evidence type="ECO:0000256" key="3">
    <source>
        <dbReference type="ARBA" id="ARBA00022692"/>
    </source>
</evidence>
<keyword evidence="3 6" id="KW-0812">Transmembrane</keyword>
<reference evidence="10" key="2">
    <citation type="submission" date="2025-08" db="UniProtKB">
        <authorList>
            <consortium name="RefSeq"/>
        </authorList>
    </citation>
    <scope>IDENTIFICATION</scope>
    <source>
        <strain evidence="10">S238N-H82</strain>
        <tissue evidence="10">Testes</tissue>
    </source>
</reference>
<dbReference type="Proteomes" id="UP000001554">
    <property type="component" value="Chromosome 17"/>
</dbReference>
<reference evidence="9" key="1">
    <citation type="journal article" date="2020" name="Nat. Ecol. Evol.">
        <title>Deeply conserved synteny resolves early events in vertebrate evolution.</title>
        <authorList>
            <person name="Simakov O."/>
            <person name="Marletaz F."/>
            <person name="Yue J.X."/>
            <person name="O'Connell B."/>
            <person name="Jenkins J."/>
            <person name="Brandt A."/>
            <person name="Calef R."/>
            <person name="Tung C.H."/>
            <person name="Huang T.K."/>
            <person name="Schmutz J."/>
            <person name="Satoh N."/>
            <person name="Yu J.K."/>
            <person name="Putnam N.H."/>
            <person name="Green R.E."/>
            <person name="Rokhsar D.S."/>
        </authorList>
    </citation>
    <scope>NUCLEOTIDE SEQUENCE [LARGE SCALE GENOMIC DNA]</scope>
    <source>
        <strain evidence="9">S238N-H82</strain>
    </source>
</reference>
<comment type="subcellular location">
    <subcellularLocation>
        <location evidence="1">Membrane</location>
    </subcellularLocation>
</comment>
<organism evidence="9 10">
    <name type="scientific">Branchiostoma floridae</name>
    <name type="common">Florida lancelet</name>
    <name type="synonym">Amphioxus</name>
    <dbReference type="NCBI Taxonomy" id="7739"/>
    <lineage>
        <taxon>Eukaryota</taxon>
        <taxon>Metazoa</taxon>
        <taxon>Chordata</taxon>
        <taxon>Cephalochordata</taxon>
        <taxon>Leptocardii</taxon>
        <taxon>Amphioxiformes</taxon>
        <taxon>Branchiostomatidae</taxon>
        <taxon>Branchiostoma</taxon>
    </lineage>
</organism>
<dbReference type="OrthoDB" id="364779at2759"/>
<evidence type="ECO:0000256" key="4">
    <source>
        <dbReference type="ARBA" id="ARBA00022989"/>
    </source>
</evidence>
<dbReference type="KEGG" id="bfo:118405180"/>
<proteinExistence type="inferred from homology"/>
<comment type="similarity">
    <text evidence="2">Belongs to the RUS1 family.</text>
</comment>
<name>A0A9J7HLG1_BRAFL</name>
<dbReference type="Pfam" id="PF24160">
    <property type="entry name" value="UVB_sens_C"/>
    <property type="match status" value="1"/>
</dbReference>
<accession>A0A9J7HLG1</accession>
<evidence type="ECO:0000256" key="5">
    <source>
        <dbReference type="ARBA" id="ARBA00023136"/>
    </source>
</evidence>
<evidence type="ECO:0000259" key="8">
    <source>
        <dbReference type="Pfam" id="PF24160"/>
    </source>
</evidence>
<sequence>MRIRKEVKGYSQHGVRSACESVSLASFSTTILSVSVRISALSDMGEKTVCEEHYGSESLQQRYTRLDDGTIVKRSIGGQRFSSLVQFFRSVFLPQGYPESVSDDYLSYQIWDTVQAFCSSITGTLATQAVLKGVGVGDETATAAGATITWILKDGTGMLGRILFAWLQGTSLDCDAKRWRLFADIVNDFSIFLELVAPAFPLFFTGIVCVAGVGKAIVGVSGGATRAALTMHQARRDNMADVSAKDGSQETLVNLMALLAGLVVTPMVADNPLLTWFLFFVFTCLHLFANYNAVTCVVMETLNQSRLHILVSHYLRTGVVLNPAQANVQEPVVFAQKKSTRIKLGSPMSSIIQRATDLDSAIHSNSEGRYLLGMPTLTDINIVLHQESSHLDFIKSCFQAEIIDYVIEHRFSKLQVHSSVPCYDNQAHSLIPSDKAFQSMVEQANHKALWELVDSSHEVAAQVFPSFHAGLAHAGWTTHRTQLGPDEWRASWDIHGLSDKKSY</sequence>
<dbReference type="AlphaFoldDB" id="A0A9J7HLG1"/>
<keyword evidence="4 6" id="KW-1133">Transmembrane helix</keyword>
<feature type="transmembrane region" description="Helical" evidence="6">
    <location>
        <begin position="252"/>
        <end position="269"/>
    </location>
</feature>
<feature type="domain" description="Protein root UVB sensitive/RUS" evidence="7">
    <location>
        <begin position="80"/>
        <end position="317"/>
    </location>
</feature>
<dbReference type="Pfam" id="PF04884">
    <property type="entry name" value="UVB_sens_prot"/>
    <property type="match status" value="1"/>
</dbReference>